<dbReference type="GO" id="GO:0016491">
    <property type="term" value="F:oxidoreductase activity"/>
    <property type="evidence" value="ECO:0007669"/>
    <property type="project" value="UniProtKB-KW"/>
</dbReference>
<dbReference type="InterPro" id="IPR036291">
    <property type="entry name" value="NAD(P)-bd_dom_sf"/>
</dbReference>
<dbReference type="PANTHER" id="PTHR43333">
    <property type="entry name" value="2-HACID_DH_C DOMAIN-CONTAINING PROTEIN"/>
    <property type="match status" value="1"/>
</dbReference>
<sequence>MEITPSPDAGSPTAPSLRAVAAVPLREELCRLIEALEPRVQLVRDHELVPPMRGPADWSGDPSFRRTPAQQERYERMVDSADALFGIPDVEPAALARTVAANPRLRWVMTTAAGGGAQVRAAQLAPEALERIVFSTTAGVHGAALAEFSVFGILAGAKDLPRLQRDQAAREWPSARWEMRHLDELTVLVVGLGGIGSACAERFHALGARVWGTTRSGEPVAGVDRLVPLDELADAVAQADAVVVTLPGTEQTHHLIDARIFAAARPGLLLASVGRGSVIDERALLAALDDGTVAFAALDVFEVEPLPRESPLWSHPRVLVSPHTAALSSREEERIARRFASDATRLLDGAPMHAVVDTVEFY</sequence>
<evidence type="ECO:0000313" key="4">
    <source>
        <dbReference type="EMBL" id="AUG31132.1"/>
    </source>
</evidence>
<evidence type="ECO:0000259" key="3">
    <source>
        <dbReference type="Pfam" id="PF02826"/>
    </source>
</evidence>
<dbReference type="EMBL" id="CP025299">
    <property type="protein sequence ID" value="AUG31132.1"/>
    <property type="molecule type" value="Genomic_DNA"/>
</dbReference>
<organism evidence="4 5">
    <name type="scientific">Microbacterium hominis</name>
    <dbReference type="NCBI Taxonomy" id="162426"/>
    <lineage>
        <taxon>Bacteria</taxon>
        <taxon>Bacillati</taxon>
        <taxon>Actinomycetota</taxon>
        <taxon>Actinomycetes</taxon>
        <taxon>Micrococcales</taxon>
        <taxon>Microbacteriaceae</taxon>
        <taxon>Microbacterium</taxon>
    </lineage>
</organism>
<dbReference type="PANTHER" id="PTHR43333:SF1">
    <property type="entry name" value="D-ISOMER SPECIFIC 2-HYDROXYACID DEHYDROGENASE NAD-BINDING DOMAIN-CONTAINING PROTEIN"/>
    <property type="match status" value="1"/>
</dbReference>
<keyword evidence="2" id="KW-0520">NAD</keyword>
<accession>A0A2K9DDU1</accession>
<name>A0A2K9DDU1_9MICO</name>
<keyword evidence="1" id="KW-0560">Oxidoreductase</keyword>
<dbReference type="InterPro" id="IPR006140">
    <property type="entry name" value="D-isomer_DH_NAD-bd"/>
</dbReference>
<proteinExistence type="predicted"/>
<dbReference type="GO" id="GO:0051287">
    <property type="term" value="F:NAD binding"/>
    <property type="evidence" value="ECO:0007669"/>
    <property type="project" value="InterPro"/>
</dbReference>
<evidence type="ECO:0000256" key="1">
    <source>
        <dbReference type="ARBA" id="ARBA00023002"/>
    </source>
</evidence>
<dbReference type="CDD" id="cd05300">
    <property type="entry name" value="2-Hacid_dh_1"/>
    <property type="match status" value="1"/>
</dbReference>
<evidence type="ECO:0000256" key="2">
    <source>
        <dbReference type="ARBA" id="ARBA00023027"/>
    </source>
</evidence>
<dbReference type="KEGG" id="mhos:CXR34_06895"/>
<dbReference type="Proteomes" id="UP000233276">
    <property type="component" value="Chromosome"/>
</dbReference>
<dbReference type="SUPFAM" id="SSF51735">
    <property type="entry name" value="NAD(P)-binding Rossmann-fold domains"/>
    <property type="match status" value="1"/>
</dbReference>
<dbReference type="AlphaFoldDB" id="A0A2K9DDU1"/>
<dbReference type="Gene3D" id="3.40.50.720">
    <property type="entry name" value="NAD(P)-binding Rossmann-like Domain"/>
    <property type="match status" value="2"/>
</dbReference>
<evidence type="ECO:0000313" key="5">
    <source>
        <dbReference type="Proteomes" id="UP000233276"/>
    </source>
</evidence>
<gene>
    <name evidence="4" type="ORF">CXR34_06895</name>
</gene>
<reference evidence="4 5" key="1">
    <citation type="submission" date="2017-12" db="EMBL/GenBank/DDBJ databases">
        <title>Isolation and characterization of estrogens degradatiion strain Microbacterium hominis SJTG1.</title>
        <authorList>
            <person name="Xiong W."/>
            <person name="Yin C."/>
            <person name="Zheng D."/>
            <person name="Liang R."/>
        </authorList>
    </citation>
    <scope>NUCLEOTIDE SEQUENCE [LARGE SCALE GENOMIC DNA]</scope>
    <source>
        <strain evidence="4 5">SJTG1</strain>
    </source>
</reference>
<dbReference type="Pfam" id="PF02826">
    <property type="entry name" value="2-Hacid_dh_C"/>
    <property type="match status" value="1"/>
</dbReference>
<protein>
    <submittedName>
        <fullName evidence="4">Hydroxyacid dehydrogenase</fullName>
    </submittedName>
</protein>
<feature type="domain" description="D-isomer specific 2-hydroxyacid dehydrogenase NAD-binding" evidence="3">
    <location>
        <begin position="153"/>
        <end position="325"/>
    </location>
</feature>